<dbReference type="InterPro" id="IPR001387">
    <property type="entry name" value="Cro/C1-type_HTH"/>
</dbReference>
<dbReference type="Pfam" id="PF01381">
    <property type="entry name" value="HTH_3"/>
    <property type="match status" value="1"/>
</dbReference>
<comment type="caution">
    <text evidence="2">The sequence shown here is derived from an EMBL/GenBank/DDBJ whole genome shotgun (WGS) entry which is preliminary data.</text>
</comment>
<dbReference type="EMBL" id="SJPX01000001">
    <property type="protein sequence ID" value="TWU57670.1"/>
    <property type="molecule type" value="Genomic_DNA"/>
</dbReference>
<protein>
    <submittedName>
        <fullName evidence="2">Transcriptional repressor DicA</fullName>
    </submittedName>
</protein>
<evidence type="ECO:0000313" key="2">
    <source>
        <dbReference type="EMBL" id="TWU57670.1"/>
    </source>
</evidence>
<dbReference type="Gene3D" id="1.10.260.40">
    <property type="entry name" value="lambda repressor-like DNA-binding domains"/>
    <property type="match status" value="1"/>
</dbReference>
<organism evidence="2 3">
    <name type="scientific">Rubripirellula reticaptiva</name>
    <dbReference type="NCBI Taxonomy" id="2528013"/>
    <lineage>
        <taxon>Bacteria</taxon>
        <taxon>Pseudomonadati</taxon>
        <taxon>Planctomycetota</taxon>
        <taxon>Planctomycetia</taxon>
        <taxon>Pirellulales</taxon>
        <taxon>Pirellulaceae</taxon>
        <taxon>Rubripirellula</taxon>
    </lineage>
</organism>
<dbReference type="GO" id="GO:0003677">
    <property type="term" value="F:DNA binding"/>
    <property type="evidence" value="ECO:0007669"/>
    <property type="project" value="InterPro"/>
</dbReference>
<keyword evidence="3" id="KW-1185">Reference proteome</keyword>
<accession>A0A5C6FAV2</accession>
<sequence>MENLGERLKKAMKAARKSQTDLAVALDTSQPAVSQWCTNKKKPSEDNLEAISQLLGVTASHLKFGEGRAALQDPASVRAEYSEGDRWCFRDAPSDGARDFGNANVWAFDPTIESFVREVLQNASDAALPGEGENVQVKFKLIRLRGQDLKSYFDALQWGGLYSHLEASAGTEQKLGTLLDTNLQHLQSSDELLLLVVEDSGTTGLIGPEAGEGKFAALCRNNLDSNKEGNASKGGAFGLGKGVLWRASRFATVLFCSDLIKPENGKKELRLIGRTDLTWHELDSNAYAGPGWFGDVDDESKRVNSLWENQVLANDLYINRRGVGEGTSACVVGFHDPSSDQEKELAELASEIETASAKHFFPAMLWGKLSVAVETYDGRQSYNQKSPKTSVQVDPREHAPEFAKMITAWRNEELAELPAETGDVVAAPVSLTVSKKKKSGQSKELQHDGLLLVRYAEDECKSESCNSLVMLRGPGMVVKKVSLKGISLGARDFHAILLAGLAVDSTPEADAADLFLRAAEPPAHNDWTNTPDLKASYEWGCGKNVSSFIQAAKERIRELVKADARDLGNGPDAIRELFRVGTERGDTRASAERPRVTPVSSRVDEDGRWVIECKCRFTQSKKRRFAKPVLLFLAESGGGQPVSWEKIEPIHNCAMEGDWLVANPKTREIVFRGTSSVKDHPVPALQSCVSVELRKMKLEG</sequence>
<dbReference type="SMART" id="SM00530">
    <property type="entry name" value="HTH_XRE"/>
    <property type="match status" value="1"/>
</dbReference>
<dbReference type="SUPFAM" id="SSF47413">
    <property type="entry name" value="lambda repressor-like DNA-binding domains"/>
    <property type="match status" value="1"/>
</dbReference>
<evidence type="ECO:0000259" key="1">
    <source>
        <dbReference type="PROSITE" id="PS50943"/>
    </source>
</evidence>
<name>A0A5C6FAV2_9BACT</name>
<reference evidence="2 3" key="1">
    <citation type="submission" date="2019-02" db="EMBL/GenBank/DDBJ databases">
        <title>Deep-cultivation of Planctomycetes and their phenomic and genomic characterization uncovers novel biology.</title>
        <authorList>
            <person name="Wiegand S."/>
            <person name="Jogler M."/>
            <person name="Boedeker C."/>
            <person name="Pinto D."/>
            <person name="Vollmers J."/>
            <person name="Rivas-Marin E."/>
            <person name="Kohn T."/>
            <person name="Peeters S.H."/>
            <person name="Heuer A."/>
            <person name="Rast P."/>
            <person name="Oberbeckmann S."/>
            <person name="Bunk B."/>
            <person name="Jeske O."/>
            <person name="Meyerdierks A."/>
            <person name="Storesund J.E."/>
            <person name="Kallscheuer N."/>
            <person name="Luecker S."/>
            <person name="Lage O.M."/>
            <person name="Pohl T."/>
            <person name="Merkel B.J."/>
            <person name="Hornburger P."/>
            <person name="Mueller R.-W."/>
            <person name="Bruemmer F."/>
            <person name="Labrenz M."/>
            <person name="Spormann A.M."/>
            <person name="Op Den Camp H."/>
            <person name="Overmann J."/>
            <person name="Amann R."/>
            <person name="Jetten M.S.M."/>
            <person name="Mascher T."/>
            <person name="Medema M.H."/>
            <person name="Devos D.P."/>
            <person name="Kaster A.-K."/>
            <person name="Ovreas L."/>
            <person name="Rohde M."/>
            <person name="Galperin M.Y."/>
            <person name="Jogler C."/>
        </authorList>
    </citation>
    <scope>NUCLEOTIDE SEQUENCE [LARGE SCALE GENOMIC DNA]</scope>
    <source>
        <strain evidence="2 3">Poly59</strain>
    </source>
</reference>
<dbReference type="PROSITE" id="PS50943">
    <property type="entry name" value="HTH_CROC1"/>
    <property type="match status" value="1"/>
</dbReference>
<gene>
    <name evidence="2" type="ORF">Poly59_05770</name>
</gene>
<dbReference type="InterPro" id="IPR010982">
    <property type="entry name" value="Lambda_DNA-bd_dom_sf"/>
</dbReference>
<dbReference type="OrthoDB" id="1395829at2"/>
<dbReference type="CDD" id="cd00093">
    <property type="entry name" value="HTH_XRE"/>
    <property type="match status" value="1"/>
</dbReference>
<dbReference type="RefSeq" id="WP_146532526.1">
    <property type="nucleotide sequence ID" value="NZ_SJPX01000001.1"/>
</dbReference>
<evidence type="ECO:0000313" key="3">
    <source>
        <dbReference type="Proteomes" id="UP000317977"/>
    </source>
</evidence>
<dbReference type="AlphaFoldDB" id="A0A5C6FAV2"/>
<dbReference type="Proteomes" id="UP000317977">
    <property type="component" value="Unassembled WGS sequence"/>
</dbReference>
<feature type="domain" description="HTH cro/C1-type" evidence="1">
    <location>
        <begin position="8"/>
        <end position="62"/>
    </location>
</feature>
<proteinExistence type="predicted"/>